<feature type="domain" description="Saccharopine dehydrogenase NADP binding" evidence="1">
    <location>
        <begin position="5"/>
        <end position="127"/>
    </location>
</feature>
<accession>A0ABW5BJQ0</accession>
<dbReference type="PANTHER" id="PTHR43796:SF2">
    <property type="entry name" value="CARBOXYNORSPERMIDINE SYNTHASE"/>
    <property type="match status" value="1"/>
</dbReference>
<dbReference type="InterPro" id="IPR036291">
    <property type="entry name" value="NAD(P)-bd_dom_sf"/>
</dbReference>
<dbReference type="Gene3D" id="3.40.50.720">
    <property type="entry name" value="NAD(P)-binding Rossmann-like Domain"/>
    <property type="match status" value="1"/>
</dbReference>
<dbReference type="Proteomes" id="UP001597294">
    <property type="component" value="Unassembled WGS sequence"/>
</dbReference>
<dbReference type="Pfam" id="PF03435">
    <property type="entry name" value="Sacchrp_dh_NADP"/>
    <property type="match status" value="1"/>
</dbReference>
<name>A0ABW5BJQ0_9PROT</name>
<dbReference type="SUPFAM" id="SSF51735">
    <property type="entry name" value="NAD(P)-binding Rossmann-fold domains"/>
    <property type="match status" value="1"/>
</dbReference>
<comment type="caution">
    <text evidence="2">The sequence shown here is derived from an EMBL/GenBank/DDBJ whole genome shotgun (WGS) entry which is preliminary data.</text>
</comment>
<sequence length="365" mass="40162">MQRSVLILGGYGNFGKRIAKALTADGICVIITGRNKAKAENFCQELPKGLTNSACFDVTENLEAQLKKLKPVVVINTCGPFQNSNYSVAEICIDQNVSYIDLSDGRDFVTGINTLHDKATAKGIAVISGASTVPGLSSAVIDHFKDDFSEIKSITYGISPGQKAERGLATTQAIMSYVGQKFRTVKGDNTERFGWQDIYRQKYPKLGSRWMANCDIPDLDLLPEYYGIKRVRFSAGLELSAMHLGLWGLSWVIRLGLPVKLQNHAHWLLKVSNWFNALGTSDGGMHIILKGKDQAGKTLTKKWFIIALKGDGPQIPTIPAIILAKKIAHNQSNLIGAMPCVGLVSLEEYLHELTPYNIKTYKEET</sequence>
<reference evidence="3" key="1">
    <citation type="journal article" date="2019" name="Int. J. Syst. Evol. Microbiol.">
        <title>The Global Catalogue of Microorganisms (GCM) 10K type strain sequencing project: providing services to taxonomists for standard genome sequencing and annotation.</title>
        <authorList>
            <consortium name="The Broad Institute Genomics Platform"/>
            <consortium name="The Broad Institute Genome Sequencing Center for Infectious Disease"/>
            <person name="Wu L."/>
            <person name="Ma J."/>
        </authorList>
    </citation>
    <scope>NUCLEOTIDE SEQUENCE [LARGE SCALE GENOMIC DNA]</scope>
    <source>
        <strain evidence="3">CGMCC 4.7192</strain>
    </source>
</reference>
<dbReference type="EMBL" id="JBHUII010000004">
    <property type="protein sequence ID" value="MFD2206387.1"/>
    <property type="molecule type" value="Genomic_DNA"/>
</dbReference>
<gene>
    <name evidence="2" type="ORF">ACFSKO_12210</name>
</gene>
<dbReference type="InterPro" id="IPR005097">
    <property type="entry name" value="Sacchrp_dh_NADP-bd"/>
</dbReference>
<evidence type="ECO:0000313" key="3">
    <source>
        <dbReference type="Proteomes" id="UP001597294"/>
    </source>
</evidence>
<proteinExistence type="predicted"/>
<evidence type="ECO:0000313" key="2">
    <source>
        <dbReference type="EMBL" id="MFD2206387.1"/>
    </source>
</evidence>
<dbReference type="RefSeq" id="WP_380251915.1">
    <property type="nucleotide sequence ID" value="NZ_JBHUII010000004.1"/>
</dbReference>
<organism evidence="2 3">
    <name type="scientific">Kiloniella antarctica</name>
    <dbReference type="NCBI Taxonomy" id="1550907"/>
    <lineage>
        <taxon>Bacteria</taxon>
        <taxon>Pseudomonadati</taxon>
        <taxon>Pseudomonadota</taxon>
        <taxon>Alphaproteobacteria</taxon>
        <taxon>Rhodospirillales</taxon>
        <taxon>Kiloniellaceae</taxon>
        <taxon>Kiloniella</taxon>
    </lineage>
</organism>
<keyword evidence="3" id="KW-1185">Reference proteome</keyword>
<protein>
    <submittedName>
        <fullName evidence="2">Saccharopine dehydrogenase NADP-binding domain-containing protein</fullName>
    </submittedName>
</protein>
<evidence type="ECO:0000259" key="1">
    <source>
        <dbReference type="Pfam" id="PF03435"/>
    </source>
</evidence>
<dbReference type="PANTHER" id="PTHR43796">
    <property type="entry name" value="CARBOXYNORSPERMIDINE SYNTHASE"/>
    <property type="match status" value="1"/>
</dbReference>